<organism evidence="2 3">
    <name type="scientific">Periophthalmus magnuspinnatus</name>
    <dbReference type="NCBI Taxonomy" id="409849"/>
    <lineage>
        <taxon>Eukaryota</taxon>
        <taxon>Metazoa</taxon>
        <taxon>Chordata</taxon>
        <taxon>Craniata</taxon>
        <taxon>Vertebrata</taxon>
        <taxon>Euteleostomi</taxon>
        <taxon>Actinopterygii</taxon>
        <taxon>Neopterygii</taxon>
        <taxon>Teleostei</taxon>
        <taxon>Neoteleostei</taxon>
        <taxon>Acanthomorphata</taxon>
        <taxon>Gobiaria</taxon>
        <taxon>Gobiiformes</taxon>
        <taxon>Gobioidei</taxon>
        <taxon>Gobiidae</taxon>
        <taxon>Oxudercinae</taxon>
        <taxon>Periophthalmus</taxon>
    </lineage>
</organism>
<reference evidence="2" key="1">
    <citation type="submission" date="2025-08" db="UniProtKB">
        <authorList>
            <consortium name="Ensembl"/>
        </authorList>
    </citation>
    <scope>IDENTIFICATION</scope>
</reference>
<evidence type="ECO:0000313" key="3">
    <source>
        <dbReference type="Proteomes" id="UP000261520"/>
    </source>
</evidence>
<dbReference type="Ensembl" id="ENSPMGT00000006926.1">
    <property type="protein sequence ID" value="ENSPMGP00000006509.1"/>
    <property type="gene ID" value="ENSPMGG00000005469.1"/>
</dbReference>
<proteinExistence type="predicted"/>
<dbReference type="SMART" id="SM00409">
    <property type="entry name" value="IG"/>
    <property type="match status" value="1"/>
</dbReference>
<dbReference type="STRING" id="409849.ENSPMGP00000006509"/>
<dbReference type="InterPro" id="IPR013098">
    <property type="entry name" value="Ig_I-set"/>
</dbReference>
<dbReference type="Proteomes" id="UP000261520">
    <property type="component" value="Unplaced"/>
</dbReference>
<dbReference type="SUPFAM" id="SSF48726">
    <property type="entry name" value="Immunoglobulin"/>
    <property type="match status" value="1"/>
</dbReference>
<dbReference type="InterPro" id="IPR003598">
    <property type="entry name" value="Ig_sub2"/>
</dbReference>
<accession>A0A3B3ZPU6</accession>
<dbReference type="FunFam" id="2.60.40.10:FF:000022">
    <property type="entry name" value="Cardiac titin"/>
    <property type="match status" value="1"/>
</dbReference>
<name>A0A3B3ZPU6_9GOBI</name>
<dbReference type="PANTHER" id="PTHR47633">
    <property type="entry name" value="IMMUNOGLOBULIN"/>
    <property type="match status" value="1"/>
</dbReference>
<dbReference type="SMART" id="SM00408">
    <property type="entry name" value="IGc2"/>
    <property type="match status" value="1"/>
</dbReference>
<dbReference type="InterPro" id="IPR007110">
    <property type="entry name" value="Ig-like_dom"/>
</dbReference>
<evidence type="ECO:0000313" key="2">
    <source>
        <dbReference type="Ensembl" id="ENSPMGP00000006509.1"/>
    </source>
</evidence>
<dbReference type="PANTHER" id="PTHR47633:SF4">
    <property type="entry name" value="MYOPALLADIN ISOFORM X1"/>
    <property type="match status" value="1"/>
</dbReference>
<dbReference type="InterPro" id="IPR013783">
    <property type="entry name" value="Ig-like_fold"/>
</dbReference>
<dbReference type="PROSITE" id="PS50835">
    <property type="entry name" value="IG_LIKE"/>
    <property type="match status" value="1"/>
</dbReference>
<dbReference type="InterPro" id="IPR036179">
    <property type="entry name" value="Ig-like_dom_sf"/>
</dbReference>
<dbReference type="Pfam" id="PF07679">
    <property type="entry name" value="I-set"/>
    <property type="match status" value="1"/>
</dbReference>
<dbReference type="AlphaFoldDB" id="A0A3B3ZPU6"/>
<evidence type="ECO:0000259" key="1">
    <source>
        <dbReference type="PROSITE" id="PS50835"/>
    </source>
</evidence>
<dbReference type="Gene3D" id="2.60.40.10">
    <property type="entry name" value="Immunoglobulins"/>
    <property type="match status" value="1"/>
</dbReference>
<protein>
    <recommendedName>
        <fullName evidence="1">Ig-like domain-containing protein</fullName>
    </recommendedName>
</protein>
<reference evidence="2" key="2">
    <citation type="submission" date="2025-09" db="UniProtKB">
        <authorList>
            <consortium name="Ensembl"/>
        </authorList>
    </citation>
    <scope>IDENTIFICATION</scope>
</reference>
<keyword evidence="3" id="KW-1185">Reference proteome</keyword>
<dbReference type="InterPro" id="IPR003599">
    <property type="entry name" value="Ig_sub"/>
</dbReference>
<feature type="domain" description="Ig-like" evidence="1">
    <location>
        <begin position="2"/>
        <end position="101"/>
    </location>
</feature>
<sequence length="173" mass="19117">LPKGQPGPFGTLQLFDRKLLPKEATVGDSIELECHMTGSTPIKVTWSKDHKDIRTGGNYKISFEDNTACLTIVKADKGDTGRYFCHASNDMGKDSCSAEITVKGNAERGCRGTSRLAILHWSCIFKNASFFYVVSYFSLACWPGGGACPLGDSLVKLLYIVHRPYNSNYIVYF</sequence>